<sequence length="464" mass="51892">MSSFSNLDLQPIAKCAATATSAATFLAYVHQIHRDKLKDKKHSSIWIGDPSLPYFKLHAWSDDCTVVGRRLQAGDIVCFQDIAIRCFRGNNEAHLTSHSMYTVLVRQNQFQDVSSQHLYVPFTSIMPVVEWIKELHAKGVGFGQHGSVSTVTLKDLRENMLAHVVCRLRPLLRHDPFQSTTTTFTSDDDPKFSAQLRQLVMVDGPDDGMILNVWHDHFDVRTIAFHTLVEVRHVVITFNTLRHSLMANTTGESSLAPFAHSPCVNPHDAAPALLPPLVTCDSFAEAADSHVHGRLVVRDVIVESLELSFPSPSLSSCWQVGLLVEGYCAWCECSLPEQPTEVVPRLYGPCVNRCQGTKTMRWRYRPAFLHIRDRLGHRMRLRVPDAAMQALVGHIPAAAVADKHAMHTPLLMTVNDVRDTVRMLLQALVDDPEHVLDIQVYSHFVGGDVGFTRDSAYSFVALHA</sequence>
<dbReference type="VEuPathDB" id="FungiDB:H257_02625"/>
<dbReference type="EMBL" id="QUTG01003154">
    <property type="protein sequence ID" value="RHY92895.1"/>
    <property type="molecule type" value="Genomic_DNA"/>
</dbReference>
<reference evidence="3 4" key="1">
    <citation type="submission" date="2018-08" db="EMBL/GenBank/DDBJ databases">
        <title>Aphanomyces genome sequencing and annotation.</title>
        <authorList>
            <person name="Minardi D."/>
            <person name="Oidtmann B."/>
            <person name="Van Der Giezen M."/>
            <person name="Studholme D.J."/>
        </authorList>
    </citation>
    <scope>NUCLEOTIDE SEQUENCE [LARGE SCALE GENOMIC DNA]</scope>
    <source>
        <strain evidence="2 3">Da</strain>
        <strain evidence="1 4">Sv</strain>
    </source>
</reference>
<accession>A0A3R6YQ38</accession>
<organism evidence="2 3">
    <name type="scientific">Aphanomyces astaci</name>
    <name type="common">Crayfish plague agent</name>
    <dbReference type="NCBI Taxonomy" id="112090"/>
    <lineage>
        <taxon>Eukaryota</taxon>
        <taxon>Sar</taxon>
        <taxon>Stramenopiles</taxon>
        <taxon>Oomycota</taxon>
        <taxon>Saprolegniomycetes</taxon>
        <taxon>Saprolegniales</taxon>
        <taxon>Verrucalvaceae</taxon>
        <taxon>Aphanomyces</taxon>
    </lineage>
</organism>
<proteinExistence type="predicted"/>
<dbReference type="Proteomes" id="UP000285430">
    <property type="component" value="Unassembled WGS sequence"/>
</dbReference>
<name>A0A3R6YQ38_APHAT</name>
<dbReference type="EMBL" id="QUTH01003167">
    <property type="protein sequence ID" value="RHZ21197.1"/>
    <property type="molecule type" value="Genomic_DNA"/>
</dbReference>
<evidence type="ECO:0000313" key="2">
    <source>
        <dbReference type="EMBL" id="RHZ21197.1"/>
    </source>
</evidence>
<dbReference type="Proteomes" id="UP000285712">
    <property type="component" value="Unassembled WGS sequence"/>
</dbReference>
<dbReference type="AlphaFoldDB" id="A0A3R6YQ38"/>
<evidence type="ECO:0000313" key="3">
    <source>
        <dbReference type="Proteomes" id="UP000285430"/>
    </source>
</evidence>
<comment type="caution">
    <text evidence="2">The sequence shown here is derived from an EMBL/GenBank/DDBJ whole genome shotgun (WGS) entry which is preliminary data.</text>
</comment>
<gene>
    <name evidence="1" type="ORF">DYB35_000498</name>
    <name evidence="2" type="ORF">DYB37_000843</name>
</gene>
<evidence type="ECO:0000313" key="4">
    <source>
        <dbReference type="Proteomes" id="UP000285712"/>
    </source>
</evidence>
<protein>
    <submittedName>
        <fullName evidence="2">Uncharacterized protein</fullName>
    </submittedName>
</protein>
<evidence type="ECO:0000313" key="1">
    <source>
        <dbReference type="EMBL" id="RHY92895.1"/>
    </source>
</evidence>